<dbReference type="AlphaFoldDB" id="A0A392N5D3"/>
<feature type="non-terminal residue" evidence="1">
    <location>
        <position position="62"/>
    </location>
</feature>
<dbReference type="Proteomes" id="UP000265520">
    <property type="component" value="Unassembled WGS sequence"/>
</dbReference>
<organism evidence="1 2">
    <name type="scientific">Trifolium medium</name>
    <dbReference type="NCBI Taxonomy" id="97028"/>
    <lineage>
        <taxon>Eukaryota</taxon>
        <taxon>Viridiplantae</taxon>
        <taxon>Streptophyta</taxon>
        <taxon>Embryophyta</taxon>
        <taxon>Tracheophyta</taxon>
        <taxon>Spermatophyta</taxon>
        <taxon>Magnoliopsida</taxon>
        <taxon>eudicotyledons</taxon>
        <taxon>Gunneridae</taxon>
        <taxon>Pentapetalae</taxon>
        <taxon>rosids</taxon>
        <taxon>fabids</taxon>
        <taxon>Fabales</taxon>
        <taxon>Fabaceae</taxon>
        <taxon>Papilionoideae</taxon>
        <taxon>50 kb inversion clade</taxon>
        <taxon>NPAAA clade</taxon>
        <taxon>Hologalegina</taxon>
        <taxon>IRL clade</taxon>
        <taxon>Trifolieae</taxon>
        <taxon>Trifolium</taxon>
    </lineage>
</organism>
<evidence type="ECO:0000313" key="2">
    <source>
        <dbReference type="Proteomes" id="UP000265520"/>
    </source>
</evidence>
<protein>
    <submittedName>
        <fullName evidence="1">Uncharacterized protein</fullName>
    </submittedName>
</protein>
<proteinExistence type="predicted"/>
<reference evidence="1 2" key="1">
    <citation type="journal article" date="2018" name="Front. Plant Sci.">
        <title>Red Clover (Trifolium pratense) and Zigzag Clover (T. medium) - A Picture of Genomic Similarities and Differences.</title>
        <authorList>
            <person name="Dluhosova J."/>
            <person name="Istvanek J."/>
            <person name="Nedelnik J."/>
            <person name="Repkova J."/>
        </authorList>
    </citation>
    <scope>NUCLEOTIDE SEQUENCE [LARGE SCALE GENOMIC DNA]</scope>
    <source>
        <strain evidence="2">cv. 10/8</strain>
        <tissue evidence="1">Leaf</tissue>
    </source>
</reference>
<dbReference type="EMBL" id="LXQA010028576">
    <property type="protein sequence ID" value="MCH94951.1"/>
    <property type="molecule type" value="Genomic_DNA"/>
</dbReference>
<sequence length="62" mass="7063">MTATTWHMKGFEDLATTGDFAMHETMELAADCCFSSVVFDLDFFNLIRVLKKGIEKPRFIGK</sequence>
<keyword evidence="2" id="KW-1185">Reference proteome</keyword>
<name>A0A392N5D3_9FABA</name>
<evidence type="ECO:0000313" key="1">
    <source>
        <dbReference type="EMBL" id="MCH94951.1"/>
    </source>
</evidence>
<comment type="caution">
    <text evidence="1">The sequence shown here is derived from an EMBL/GenBank/DDBJ whole genome shotgun (WGS) entry which is preliminary data.</text>
</comment>
<accession>A0A392N5D3</accession>